<evidence type="ECO:0000313" key="2">
    <source>
        <dbReference type="EMBL" id="MEO9248770.1"/>
    </source>
</evidence>
<dbReference type="Pfam" id="PF13354">
    <property type="entry name" value="Beta-lactamase2"/>
    <property type="match status" value="1"/>
</dbReference>
<dbReference type="PANTHER" id="PTHR35333">
    <property type="entry name" value="BETA-LACTAMASE"/>
    <property type="match status" value="1"/>
</dbReference>
<dbReference type="GO" id="GO:0016787">
    <property type="term" value="F:hydrolase activity"/>
    <property type="evidence" value="ECO:0007669"/>
    <property type="project" value="UniProtKB-KW"/>
</dbReference>
<reference evidence="2 3" key="1">
    <citation type="submission" date="2024-05" db="EMBL/GenBank/DDBJ databases">
        <authorList>
            <person name="Yi C."/>
        </authorList>
    </citation>
    <scope>NUCLEOTIDE SEQUENCE [LARGE SCALE GENOMIC DNA]</scope>
    <source>
        <strain evidence="2 3">XS13</strain>
    </source>
</reference>
<dbReference type="InterPro" id="IPR045155">
    <property type="entry name" value="Beta-lactam_cat"/>
</dbReference>
<comment type="caution">
    <text evidence="2">The sequence shown here is derived from an EMBL/GenBank/DDBJ whole genome shotgun (WGS) entry which is preliminary data.</text>
</comment>
<dbReference type="PANTHER" id="PTHR35333:SF5">
    <property type="entry name" value="CONSERVED LIPOPROTEIN LPQF-RELATED"/>
    <property type="match status" value="1"/>
</dbReference>
<dbReference type="InterPro" id="IPR000871">
    <property type="entry name" value="Beta-lactam_class-A"/>
</dbReference>
<dbReference type="Proteomes" id="UP001484097">
    <property type="component" value="Unassembled WGS sequence"/>
</dbReference>
<evidence type="ECO:0000313" key="3">
    <source>
        <dbReference type="Proteomes" id="UP001484097"/>
    </source>
</evidence>
<dbReference type="EMBL" id="JBDXMX010000006">
    <property type="protein sequence ID" value="MEO9248770.1"/>
    <property type="molecule type" value="Genomic_DNA"/>
</dbReference>
<dbReference type="InterPro" id="IPR012338">
    <property type="entry name" value="Beta-lactam/transpept-like"/>
</dbReference>
<feature type="domain" description="Beta-lactamase class A catalytic" evidence="1">
    <location>
        <begin position="68"/>
        <end position="311"/>
    </location>
</feature>
<organism evidence="2 3">
    <name type="scientific">Citricoccus nitrophenolicus</name>
    <dbReference type="NCBI Taxonomy" id="863575"/>
    <lineage>
        <taxon>Bacteria</taxon>
        <taxon>Bacillati</taxon>
        <taxon>Actinomycetota</taxon>
        <taxon>Actinomycetes</taxon>
        <taxon>Micrococcales</taxon>
        <taxon>Micrococcaceae</taxon>
        <taxon>Citricoccus</taxon>
    </lineage>
</organism>
<keyword evidence="3" id="KW-1185">Reference proteome</keyword>
<keyword evidence="2" id="KW-0378">Hydrolase</keyword>
<proteinExistence type="predicted"/>
<dbReference type="SUPFAM" id="SSF56601">
    <property type="entry name" value="beta-lactamase/transpeptidase-like"/>
    <property type="match status" value="1"/>
</dbReference>
<sequence length="351" mass="36620">MDTSLLSQERLSTLERRLGSLFRSQPFSVSWSMVPIGGVVPTGGVVAAQSVGADARSIAGGTHVIGDYADAVVPSFSTRKVSILCAVLALARAGRLNLDQQHTITEAHHDGVQAGIMRTLSAGLDLTLADCLTQMMCTSDNICTQLVFEAIGAAVGGEAADGESVNETAREAAGAAAEREALQYVNDYCAWAGMRSTLHREVFPRTGGLAWHHPIDGLTLTTAADQAHLLALIGTGAGEGQAAVSAAARIQLLPEDCRRIIGLMRGIYTPRLGAATTRISFAEKNGRGLRSLSQVGLALDVHGMPLAAVAVYAETIPTALPDGVPGRNAVFTAFAEVGRAIEDWAVPVVIA</sequence>
<dbReference type="RefSeq" id="WP_347921492.1">
    <property type="nucleotide sequence ID" value="NZ_JBDXMX010000006.1"/>
</dbReference>
<gene>
    <name evidence="2" type="ORF">ABDK96_13875</name>
</gene>
<evidence type="ECO:0000259" key="1">
    <source>
        <dbReference type="Pfam" id="PF13354"/>
    </source>
</evidence>
<protein>
    <submittedName>
        <fullName evidence="2">Serine hydrolase</fullName>
    </submittedName>
</protein>
<accession>A0ABV0IMS2</accession>
<name>A0ABV0IMS2_9MICC</name>
<dbReference type="Gene3D" id="3.40.710.10">
    <property type="entry name" value="DD-peptidase/beta-lactamase superfamily"/>
    <property type="match status" value="1"/>
</dbReference>